<dbReference type="EMBL" id="MU001677">
    <property type="protein sequence ID" value="KAF2458460.1"/>
    <property type="molecule type" value="Genomic_DNA"/>
</dbReference>
<dbReference type="AlphaFoldDB" id="A0A6A6P342"/>
<dbReference type="Gene3D" id="3.90.470.10">
    <property type="entry name" value="Ribosomal protein L22/L17"/>
    <property type="match status" value="1"/>
</dbReference>
<evidence type="ECO:0000313" key="6">
    <source>
        <dbReference type="Proteomes" id="UP000799766"/>
    </source>
</evidence>
<evidence type="ECO:0000256" key="1">
    <source>
        <dbReference type="ARBA" id="ARBA00009451"/>
    </source>
</evidence>
<keyword evidence="6" id="KW-1185">Reference proteome</keyword>
<evidence type="ECO:0000256" key="3">
    <source>
        <dbReference type="ARBA" id="ARBA00023274"/>
    </source>
</evidence>
<dbReference type="Pfam" id="PF00237">
    <property type="entry name" value="Ribosomal_L22"/>
    <property type="match status" value="1"/>
</dbReference>
<dbReference type="PANTHER" id="PTHR13501">
    <property type="entry name" value="CHLOROPLAST 50S RIBOSOMAL PROTEIN L22-RELATED"/>
    <property type="match status" value="1"/>
</dbReference>
<organism evidence="5 6">
    <name type="scientific">Lineolata rhizophorae</name>
    <dbReference type="NCBI Taxonomy" id="578093"/>
    <lineage>
        <taxon>Eukaryota</taxon>
        <taxon>Fungi</taxon>
        <taxon>Dikarya</taxon>
        <taxon>Ascomycota</taxon>
        <taxon>Pezizomycotina</taxon>
        <taxon>Dothideomycetes</taxon>
        <taxon>Dothideomycetes incertae sedis</taxon>
        <taxon>Lineolatales</taxon>
        <taxon>Lineolataceae</taxon>
        <taxon>Lineolata</taxon>
    </lineage>
</organism>
<evidence type="ECO:0000256" key="4">
    <source>
        <dbReference type="RuleBase" id="RU004005"/>
    </source>
</evidence>
<accession>A0A6A6P342</accession>
<evidence type="ECO:0000256" key="2">
    <source>
        <dbReference type="ARBA" id="ARBA00022980"/>
    </source>
</evidence>
<evidence type="ECO:0000313" key="5">
    <source>
        <dbReference type="EMBL" id="KAF2458460.1"/>
    </source>
</evidence>
<dbReference type="Proteomes" id="UP000799766">
    <property type="component" value="Unassembled WGS sequence"/>
</dbReference>
<dbReference type="GO" id="GO:0006412">
    <property type="term" value="P:translation"/>
    <property type="evidence" value="ECO:0007669"/>
    <property type="project" value="InterPro"/>
</dbReference>
<dbReference type="InterPro" id="IPR036394">
    <property type="entry name" value="Ribosomal_uL22_sf"/>
</dbReference>
<sequence length="213" mass="25265">MARALDPMPQLTRRWLRRQVVRRVQRGGRLSARDKVRRTERQHEYRSPLLKTSAKKLNLLARQVAGKPVDEALLQMRFSRKKVAQEVRDHLEMARDEAVVMRGMGLGKAEGTAGDPTEVELKNGQRRLVTDRTGIYVAEAWVTKGSYGLFMDYRARGRRNRLRIPYTRINYILKEEHTRVREHQERERKRANRKLWVPLPDRPVTAQHQYYKW</sequence>
<dbReference type="FunFam" id="3.90.470.10:FF:000017">
    <property type="entry name" value="54S ribosomal protein L22, mitochondrial"/>
    <property type="match status" value="1"/>
</dbReference>
<dbReference type="SUPFAM" id="SSF54843">
    <property type="entry name" value="Ribosomal protein L22"/>
    <property type="match status" value="1"/>
</dbReference>
<comment type="similarity">
    <text evidence="1 4">Belongs to the universal ribosomal protein uL22 family.</text>
</comment>
<dbReference type="InterPro" id="IPR001063">
    <property type="entry name" value="Ribosomal_uL22"/>
</dbReference>
<dbReference type="OrthoDB" id="416470at2759"/>
<keyword evidence="2 4" id="KW-0689">Ribosomal protein</keyword>
<dbReference type="GO" id="GO:0015934">
    <property type="term" value="C:large ribosomal subunit"/>
    <property type="evidence" value="ECO:0007669"/>
    <property type="project" value="InterPro"/>
</dbReference>
<keyword evidence="3 4" id="KW-0687">Ribonucleoprotein</keyword>
<dbReference type="GO" id="GO:0003735">
    <property type="term" value="F:structural constituent of ribosome"/>
    <property type="evidence" value="ECO:0007669"/>
    <property type="project" value="InterPro"/>
</dbReference>
<protein>
    <submittedName>
        <fullName evidence="5">Ribosomal protein L22/L17</fullName>
    </submittedName>
</protein>
<dbReference type="InterPro" id="IPR047867">
    <property type="entry name" value="Ribosomal_uL22_bac/org-type"/>
</dbReference>
<proteinExistence type="inferred from homology"/>
<reference evidence="5" key="1">
    <citation type="journal article" date="2020" name="Stud. Mycol.">
        <title>101 Dothideomycetes genomes: a test case for predicting lifestyles and emergence of pathogens.</title>
        <authorList>
            <person name="Haridas S."/>
            <person name="Albert R."/>
            <person name="Binder M."/>
            <person name="Bloem J."/>
            <person name="Labutti K."/>
            <person name="Salamov A."/>
            <person name="Andreopoulos B."/>
            <person name="Baker S."/>
            <person name="Barry K."/>
            <person name="Bills G."/>
            <person name="Bluhm B."/>
            <person name="Cannon C."/>
            <person name="Castanera R."/>
            <person name="Culley D."/>
            <person name="Daum C."/>
            <person name="Ezra D."/>
            <person name="Gonzalez J."/>
            <person name="Henrissat B."/>
            <person name="Kuo A."/>
            <person name="Liang C."/>
            <person name="Lipzen A."/>
            <person name="Lutzoni F."/>
            <person name="Magnuson J."/>
            <person name="Mondo S."/>
            <person name="Nolan M."/>
            <person name="Ohm R."/>
            <person name="Pangilinan J."/>
            <person name="Park H.-J."/>
            <person name="Ramirez L."/>
            <person name="Alfaro M."/>
            <person name="Sun H."/>
            <person name="Tritt A."/>
            <person name="Yoshinaga Y."/>
            <person name="Zwiers L.-H."/>
            <person name="Turgeon B."/>
            <person name="Goodwin S."/>
            <person name="Spatafora J."/>
            <person name="Crous P."/>
            <person name="Grigoriev I."/>
        </authorList>
    </citation>
    <scope>NUCLEOTIDE SEQUENCE</scope>
    <source>
        <strain evidence="5">ATCC 16933</strain>
    </source>
</reference>
<gene>
    <name evidence="5" type="ORF">BDY21DRAFT_318612</name>
</gene>
<dbReference type="PANTHER" id="PTHR13501:SF10">
    <property type="entry name" value="LARGE RIBOSOMAL SUBUNIT PROTEIN UL22M"/>
    <property type="match status" value="1"/>
</dbReference>
<name>A0A6A6P342_9PEZI</name>